<feature type="chain" id="PRO_5046560919" evidence="1">
    <location>
        <begin position="29"/>
        <end position="111"/>
    </location>
</feature>
<comment type="caution">
    <text evidence="2">The sequence shown here is derived from an EMBL/GenBank/DDBJ whole genome shotgun (WGS) entry which is preliminary data.</text>
</comment>
<accession>A0ABX0RCZ8</accession>
<protein>
    <submittedName>
        <fullName evidence="2">Type 1 fimbrial protein</fullName>
    </submittedName>
</protein>
<proteinExistence type="predicted"/>
<gene>
    <name evidence="2" type="ORF">F3J40_13735</name>
</gene>
<dbReference type="EMBL" id="VWXF01000005">
    <property type="protein sequence ID" value="NIF22654.1"/>
    <property type="molecule type" value="Genomic_DNA"/>
</dbReference>
<keyword evidence="3" id="KW-1185">Reference proteome</keyword>
<sequence length="111" mass="12017">MTISVRVIAKSGLVAALLLAGVMQQATAEERFGVVSSGRVAFSGEIYEPACRINVDQATVASNCYQQGQFQQRALKVSTTSALAFNDNRTQAQLAWLDSSQREGILTVSYR</sequence>
<evidence type="ECO:0000256" key="1">
    <source>
        <dbReference type="SAM" id="SignalP"/>
    </source>
</evidence>
<evidence type="ECO:0000313" key="2">
    <source>
        <dbReference type="EMBL" id="NIF22654.1"/>
    </source>
</evidence>
<dbReference type="RefSeq" id="WP_167015435.1">
    <property type="nucleotide sequence ID" value="NZ_VWXF01000005.1"/>
</dbReference>
<feature type="signal peptide" evidence="1">
    <location>
        <begin position="1"/>
        <end position="28"/>
    </location>
</feature>
<reference evidence="2 3" key="1">
    <citation type="journal article" date="2019" name="bioRxiv">
        <title>Bacteria contribute to plant secondary compound degradation in a generalist herbivore system.</title>
        <authorList>
            <person name="Francoeur C.B."/>
            <person name="Khadempour L."/>
            <person name="Moreira-Soto R.D."/>
            <person name="Gotting K."/>
            <person name="Book A.J."/>
            <person name="Pinto-Tomas A.A."/>
            <person name="Keefover-Ring K."/>
            <person name="Currie C.R."/>
        </authorList>
    </citation>
    <scope>NUCLEOTIDE SEQUENCE [LARGE SCALE GENOMIC DNA]</scope>
    <source>
        <strain evidence="2">Acro-835</strain>
    </source>
</reference>
<evidence type="ECO:0000313" key="3">
    <source>
        <dbReference type="Proteomes" id="UP001515683"/>
    </source>
</evidence>
<name>A0ABX0RCZ8_9GAMM</name>
<organism evidence="2 3">
    <name type="scientific">Candidatus Pantoea multigeneris</name>
    <dbReference type="NCBI Taxonomy" id="2608357"/>
    <lineage>
        <taxon>Bacteria</taxon>
        <taxon>Pseudomonadati</taxon>
        <taxon>Pseudomonadota</taxon>
        <taxon>Gammaproteobacteria</taxon>
        <taxon>Enterobacterales</taxon>
        <taxon>Erwiniaceae</taxon>
        <taxon>Pantoea</taxon>
    </lineage>
</organism>
<dbReference type="Proteomes" id="UP001515683">
    <property type="component" value="Unassembled WGS sequence"/>
</dbReference>
<keyword evidence="1" id="KW-0732">Signal</keyword>